<reference evidence="2" key="1">
    <citation type="submission" date="2022-11" db="UniProtKB">
        <authorList>
            <consortium name="WormBaseParasite"/>
        </authorList>
    </citation>
    <scope>IDENTIFICATION</scope>
</reference>
<dbReference type="AlphaFoldDB" id="A0A915IJD7"/>
<dbReference type="Proteomes" id="UP000887565">
    <property type="component" value="Unplaced"/>
</dbReference>
<protein>
    <submittedName>
        <fullName evidence="2">Uncharacterized protein</fullName>
    </submittedName>
</protein>
<evidence type="ECO:0000313" key="1">
    <source>
        <dbReference type="Proteomes" id="UP000887565"/>
    </source>
</evidence>
<name>A0A915IJD7_ROMCU</name>
<keyword evidence="1" id="KW-1185">Reference proteome</keyword>
<sequence>MDTDDECFNCVELRTSIYRNFGGCFRNVFVTTPDIWLQKTASLEIFDDIFYRTTTVHVEQFGMLMS</sequence>
<dbReference type="WBParaSite" id="nRc.2.0.1.t14166-RA">
    <property type="protein sequence ID" value="nRc.2.0.1.t14166-RA"/>
    <property type="gene ID" value="nRc.2.0.1.g14166"/>
</dbReference>
<organism evidence="1 2">
    <name type="scientific">Romanomermis culicivorax</name>
    <name type="common">Nematode worm</name>
    <dbReference type="NCBI Taxonomy" id="13658"/>
    <lineage>
        <taxon>Eukaryota</taxon>
        <taxon>Metazoa</taxon>
        <taxon>Ecdysozoa</taxon>
        <taxon>Nematoda</taxon>
        <taxon>Enoplea</taxon>
        <taxon>Dorylaimia</taxon>
        <taxon>Mermithida</taxon>
        <taxon>Mermithoidea</taxon>
        <taxon>Mermithidae</taxon>
        <taxon>Romanomermis</taxon>
    </lineage>
</organism>
<evidence type="ECO:0000313" key="2">
    <source>
        <dbReference type="WBParaSite" id="nRc.2.0.1.t14166-RA"/>
    </source>
</evidence>
<accession>A0A915IJD7</accession>
<proteinExistence type="predicted"/>